<organism evidence="1 2">
    <name type="scientific">Leucobacter komagatae</name>
    <dbReference type="NCBI Taxonomy" id="55969"/>
    <lineage>
        <taxon>Bacteria</taxon>
        <taxon>Bacillati</taxon>
        <taxon>Actinomycetota</taxon>
        <taxon>Actinomycetes</taxon>
        <taxon>Micrococcales</taxon>
        <taxon>Microbacteriaceae</taxon>
        <taxon>Leucobacter</taxon>
    </lineage>
</organism>
<evidence type="ECO:0000313" key="1">
    <source>
        <dbReference type="EMBL" id="TQL43266.1"/>
    </source>
</evidence>
<accession>A0A542Y5C4</accession>
<protein>
    <submittedName>
        <fullName evidence="1">Uncharacterized protein</fullName>
    </submittedName>
</protein>
<gene>
    <name evidence="1" type="ORF">FB468_1284</name>
</gene>
<dbReference type="EMBL" id="VFON01000001">
    <property type="protein sequence ID" value="TQL43266.1"/>
    <property type="molecule type" value="Genomic_DNA"/>
</dbReference>
<evidence type="ECO:0000313" key="2">
    <source>
        <dbReference type="Proteomes" id="UP000319094"/>
    </source>
</evidence>
<keyword evidence="2" id="KW-1185">Reference proteome</keyword>
<name>A0A542Y5C4_9MICO</name>
<reference evidence="1 2" key="1">
    <citation type="submission" date="2019-06" db="EMBL/GenBank/DDBJ databases">
        <title>Sequencing the genomes of 1000 actinobacteria strains.</title>
        <authorList>
            <person name="Klenk H.-P."/>
        </authorList>
    </citation>
    <scope>NUCLEOTIDE SEQUENCE [LARGE SCALE GENOMIC DNA]</scope>
    <source>
        <strain evidence="1 2">DSM 8803</strain>
    </source>
</reference>
<dbReference type="AlphaFoldDB" id="A0A542Y5C4"/>
<comment type="caution">
    <text evidence="1">The sequence shown here is derived from an EMBL/GenBank/DDBJ whole genome shotgun (WGS) entry which is preliminary data.</text>
</comment>
<proteinExistence type="predicted"/>
<sequence length="192" mass="20977">MPTFVNAATPRKLHTRSRAQGFLLVGALATLALSGCSGSPQEGYVAPASTLTEAPPFMEEVVEELVSYIPPEHIEESWYHPEKDQTRSTMFCSADLDGVSDYITITRGGLMWADDTVDVVEVAKQIEADYSAKPGWIVTRPKVGYSGPEITLHSPGEYMFNVNIDAETGYFAIGGWSPCFPAPPEHSGIDRY</sequence>
<dbReference type="Proteomes" id="UP000319094">
    <property type="component" value="Unassembled WGS sequence"/>
</dbReference>